<dbReference type="EMBL" id="JBEVCJ010000104">
    <property type="protein sequence ID" value="MET1257557.1"/>
    <property type="molecule type" value="Genomic_DNA"/>
</dbReference>
<evidence type="ECO:0000313" key="1">
    <source>
        <dbReference type="EMBL" id="MET1257557.1"/>
    </source>
</evidence>
<evidence type="ECO:0000313" key="2">
    <source>
        <dbReference type="Proteomes" id="UP001548189"/>
    </source>
</evidence>
<proteinExistence type="predicted"/>
<name>A0ABV2C198_9GAMM</name>
<sequence>MNLRIKSSVLIFIFSLAFIITNSKAESLARINEVAMEVLTIVVELDIKSLDKYIVKDDENFVFEKIWDTESNKVISLTEVIHSHEISTSIQVVKIDSGNFLFIYFDPNLVGFEVDESNYKQLLDKPNIGTVLFNSEKCKITNVNTHMKDNAPAESLYD</sequence>
<comment type="caution">
    <text evidence="1">The sequence shown here is derived from an EMBL/GenBank/DDBJ whole genome shotgun (WGS) entry which is preliminary data.</text>
</comment>
<reference evidence="1 2" key="1">
    <citation type="submission" date="2024-06" db="EMBL/GenBank/DDBJ databases">
        <authorList>
            <person name="Li F."/>
        </authorList>
    </citation>
    <scope>NUCLEOTIDE SEQUENCE [LARGE SCALE GENOMIC DNA]</scope>
    <source>
        <strain evidence="1 2">GXAS 311</strain>
    </source>
</reference>
<organism evidence="1 2">
    <name type="scientific">Aliikangiella maris</name>
    <dbReference type="NCBI Taxonomy" id="3162458"/>
    <lineage>
        <taxon>Bacteria</taxon>
        <taxon>Pseudomonadati</taxon>
        <taxon>Pseudomonadota</taxon>
        <taxon>Gammaproteobacteria</taxon>
        <taxon>Oceanospirillales</taxon>
        <taxon>Pleioneaceae</taxon>
        <taxon>Aliikangiella</taxon>
    </lineage>
</organism>
<gene>
    <name evidence="1" type="ORF">ABVT43_20670</name>
</gene>
<dbReference type="Proteomes" id="UP001548189">
    <property type="component" value="Unassembled WGS sequence"/>
</dbReference>
<keyword evidence="2" id="KW-1185">Reference proteome</keyword>
<accession>A0ABV2C198</accession>
<protein>
    <submittedName>
        <fullName evidence="1">Uncharacterized protein</fullName>
    </submittedName>
</protein>